<dbReference type="EMBL" id="VATY01000006">
    <property type="protein sequence ID" value="TMM52187.1"/>
    <property type="molecule type" value="Genomic_DNA"/>
</dbReference>
<name>A0A5S3PE80_9FLAO</name>
<accession>A0A5S3PE80</accession>
<reference evidence="1 2" key="1">
    <citation type="submission" date="2019-05" db="EMBL/GenBank/DDBJ databases">
        <authorList>
            <person name="Zhang J.-Y."/>
            <person name="Feg X."/>
            <person name="Du Z.-J."/>
        </authorList>
    </citation>
    <scope>NUCLEOTIDE SEQUENCE [LARGE SCALE GENOMIC DNA]</scope>
    <source>
        <strain evidence="1 2">RZ26</strain>
    </source>
</reference>
<keyword evidence="2" id="KW-1185">Reference proteome</keyword>
<organism evidence="1 2">
    <name type="scientific">Maribacter algarum</name>
    <name type="common">ex Zhang et al. 2020</name>
    <dbReference type="NCBI Taxonomy" id="2578118"/>
    <lineage>
        <taxon>Bacteria</taxon>
        <taxon>Pseudomonadati</taxon>
        <taxon>Bacteroidota</taxon>
        <taxon>Flavobacteriia</taxon>
        <taxon>Flavobacteriales</taxon>
        <taxon>Flavobacteriaceae</taxon>
        <taxon>Maribacter</taxon>
    </lineage>
</organism>
<proteinExistence type="predicted"/>
<gene>
    <name evidence="1" type="ORF">FEE95_21095</name>
</gene>
<comment type="caution">
    <text evidence="1">The sequence shown here is derived from an EMBL/GenBank/DDBJ whole genome shotgun (WGS) entry which is preliminary data.</text>
</comment>
<dbReference type="Proteomes" id="UP000310314">
    <property type="component" value="Unassembled WGS sequence"/>
</dbReference>
<dbReference type="RefSeq" id="WP_138660030.1">
    <property type="nucleotide sequence ID" value="NZ_VATY01000006.1"/>
</dbReference>
<dbReference type="OrthoDB" id="668115at2"/>
<evidence type="ECO:0000313" key="1">
    <source>
        <dbReference type="EMBL" id="TMM52187.1"/>
    </source>
</evidence>
<sequence length="348" mass="40064">MKNYLILLVAFVSFVGHSQISFGAKHRGKPADLKKETLERFKSTTTVFVLSDVIDASEYEQILKDTWTVTPYKLISHEDFNLMEMHKGNYSFAALTGFKVVKKEMGMTKSASLHTYFDVAMYDADEIGKKLAKLSPDLSDKKKKKKLKAIFNENRESILKFYLFPTAEFVGIALTKKDDEIVKSIYTEDVFFNYTKGMLRNYLQKSNALIAGEKTYWMYKKDAEAEKIARLASSKLFIPEYITQKTNAWTAGISDRDEKEVEKLLKGYGYDYELINKDDLDNAIISGKEFYYMRYVRMNAERFVQIVNAKTGDVVFRDYITGLGYNLKAKNLEHLSKVIAKSKKNLAK</sequence>
<protein>
    <submittedName>
        <fullName evidence="1">Uncharacterized protein</fullName>
    </submittedName>
</protein>
<dbReference type="AlphaFoldDB" id="A0A5S3PE80"/>
<evidence type="ECO:0000313" key="2">
    <source>
        <dbReference type="Proteomes" id="UP000310314"/>
    </source>
</evidence>